<dbReference type="RefSeq" id="WP_343056335.1">
    <property type="nucleotide sequence ID" value="NZ_JACIGI010000015.1"/>
</dbReference>
<dbReference type="InterPro" id="IPR035895">
    <property type="entry name" value="HPr-like_sf"/>
</dbReference>
<evidence type="ECO:0000256" key="3">
    <source>
        <dbReference type="ARBA" id="ARBA00022490"/>
    </source>
</evidence>
<sequence>MSARPLPPAASFAPHCLRSADDGGAGTAAAVTADCEIVNQRGLHARAAARFVKTVERYDASVKVFSRGQEVSGHSIMGLMMLAAGRGSTIHVVCEGREAGAVMEALQTLIAARFDED</sequence>
<name>A0A7W6WL13_9PROT</name>
<dbReference type="PANTHER" id="PTHR33705">
    <property type="entry name" value="PHOSPHOCARRIER PROTEIN HPR"/>
    <property type="match status" value="1"/>
</dbReference>
<comment type="subcellular location">
    <subcellularLocation>
        <location evidence="1">Cytoplasm</location>
    </subcellularLocation>
</comment>
<dbReference type="EMBL" id="JACIGI010000015">
    <property type="protein sequence ID" value="MBB4286334.1"/>
    <property type="molecule type" value="Genomic_DNA"/>
</dbReference>
<keyword evidence="7" id="KW-1185">Reference proteome</keyword>
<comment type="similarity">
    <text evidence="2">Belongs to the HPr family.</text>
</comment>
<evidence type="ECO:0000259" key="5">
    <source>
        <dbReference type="PROSITE" id="PS51350"/>
    </source>
</evidence>
<evidence type="ECO:0000256" key="2">
    <source>
        <dbReference type="ARBA" id="ARBA00010736"/>
    </source>
</evidence>
<dbReference type="PROSITE" id="PS51350">
    <property type="entry name" value="PTS_HPR_DOM"/>
    <property type="match status" value="1"/>
</dbReference>
<dbReference type="NCBIfam" id="TIGR01003">
    <property type="entry name" value="PTS_HPr_family"/>
    <property type="match status" value="1"/>
</dbReference>
<dbReference type="InterPro" id="IPR000032">
    <property type="entry name" value="HPr-like"/>
</dbReference>
<evidence type="ECO:0000313" key="6">
    <source>
        <dbReference type="EMBL" id="MBB4286334.1"/>
    </source>
</evidence>
<dbReference type="PROSITE" id="PS00369">
    <property type="entry name" value="PTS_HPR_HIS"/>
    <property type="match status" value="1"/>
</dbReference>
<dbReference type="Proteomes" id="UP000555728">
    <property type="component" value="Unassembled WGS sequence"/>
</dbReference>
<dbReference type="PANTHER" id="PTHR33705:SF2">
    <property type="entry name" value="PHOSPHOCARRIER PROTEIN NPR"/>
    <property type="match status" value="1"/>
</dbReference>
<dbReference type="InterPro" id="IPR001020">
    <property type="entry name" value="PTS_HPr_His_P_site"/>
</dbReference>
<dbReference type="CDD" id="cd00367">
    <property type="entry name" value="PTS-HPr_like"/>
    <property type="match status" value="1"/>
</dbReference>
<dbReference type="GO" id="GO:0005737">
    <property type="term" value="C:cytoplasm"/>
    <property type="evidence" value="ECO:0007669"/>
    <property type="project" value="UniProtKB-SubCell"/>
</dbReference>
<dbReference type="Pfam" id="PF00381">
    <property type="entry name" value="PTS-HPr"/>
    <property type="match status" value="1"/>
</dbReference>
<keyword evidence="3" id="KW-0963">Cytoplasm</keyword>
<dbReference type="AlphaFoldDB" id="A0A7W6WL13"/>
<reference evidence="6 7" key="1">
    <citation type="submission" date="2020-08" db="EMBL/GenBank/DDBJ databases">
        <title>Genome sequencing of Purple Non-Sulfur Bacteria from various extreme environments.</title>
        <authorList>
            <person name="Mayer M."/>
        </authorList>
    </citation>
    <scope>NUCLEOTIDE SEQUENCE [LARGE SCALE GENOMIC DNA]</scope>
    <source>
        <strain evidence="6 7">JA135</strain>
    </source>
</reference>
<evidence type="ECO:0000256" key="4">
    <source>
        <dbReference type="ARBA" id="ARBA00022683"/>
    </source>
</evidence>
<dbReference type="SUPFAM" id="SSF55594">
    <property type="entry name" value="HPr-like"/>
    <property type="match status" value="1"/>
</dbReference>
<evidence type="ECO:0000313" key="7">
    <source>
        <dbReference type="Proteomes" id="UP000555728"/>
    </source>
</evidence>
<feature type="domain" description="HPr" evidence="5">
    <location>
        <begin position="30"/>
        <end position="117"/>
    </location>
</feature>
<evidence type="ECO:0000256" key="1">
    <source>
        <dbReference type="ARBA" id="ARBA00004496"/>
    </source>
</evidence>
<dbReference type="Gene3D" id="3.30.1340.10">
    <property type="entry name" value="HPr-like"/>
    <property type="match status" value="1"/>
</dbReference>
<dbReference type="InterPro" id="IPR050399">
    <property type="entry name" value="HPr"/>
</dbReference>
<comment type="caution">
    <text evidence="6">The sequence shown here is derived from an EMBL/GenBank/DDBJ whole genome shotgun (WGS) entry which is preliminary data.</text>
</comment>
<gene>
    <name evidence="6" type="ORF">GGD88_002063</name>
</gene>
<keyword evidence="4" id="KW-0598">Phosphotransferase system</keyword>
<organism evidence="6 7">
    <name type="scientific">Roseospira goensis</name>
    <dbReference type="NCBI Taxonomy" id="391922"/>
    <lineage>
        <taxon>Bacteria</taxon>
        <taxon>Pseudomonadati</taxon>
        <taxon>Pseudomonadota</taxon>
        <taxon>Alphaproteobacteria</taxon>
        <taxon>Rhodospirillales</taxon>
        <taxon>Rhodospirillaceae</taxon>
        <taxon>Roseospira</taxon>
    </lineage>
</organism>
<dbReference type="GO" id="GO:0009401">
    <property type="term" value="P:phosphoenolpyruvate-dependent sugar phosphotransferase system"/>
    <property type="evidence" value="ECO:0007669"/>
    <property type="project" value="UniProtKB-KW"/>
</dbReference>
<accession>A0A7W6WL13</accession>
<proteinExistence type="inferred from homology"/>
<protein>
    <submittedName>
        <fullName evidence="6">Phosphocarrier protein</fullName>
    </submittedName>
</protein>
<dbReference type="PRINTS" id="PR00107">
    <property type="entry name" value="PHOSPHOCPHPR"/>
</dbReference>